<evidence type="ECO:0000313" key="9">
    <source>
        <dbReference type="Proteomes" id="UP000030693"/>
    </source>
</evidence>
<keyword evidence="7" id="KW-0333">Golgi apparatus</keyword>
<dbReference type="Proteomes" id="UP000030693">
    <property type="component" value="Unassembled WGS sequence"/>
</dbReference>
<protein>
    <recommendedName>
        <fullName evidence="7">Post-GPI attachment to proteins factor 3</fullName>
    </recommendedName>
</protein>
<keyword evidence="2 7" id="KW-0337">GPI-anchor biosynthesis</keyword>
<evidence type="ECO:0000256" key="1">
    <source>
        <dbReference type="ARBA" id="ARBA00004127"/>
    </source>
</evidence>
<comment type="function">
    <text evidence="7">Involved in the lipid remodeling steps of GPI-anchor maturation.</text>
</comment>
<keyword evidence="9" id="KW-1185">Reference proteome</keyword>
<feature type="transmembrane region" description="Helical" evidence="7">
    <location>
        <begin position="385"/>
        <end position="405"/>
    </location>
</feature>
<dbReference type="RefSeq" id="XP_009494446.1">
    <property type="nucleotide sequence ID" value="XM_009496171.1"/>
</dbReference>
<comment type="caution">
    <text evidence="7">Lacks conserved residue(s) required for the propagation of feature annotation.</text>
</comment>
<dbReference type="Pfam" id="PF04080">
    <property type="entry name" value="Per1"/>
    <property type="match status" value="2"/>
</dbReference>
<name>A0A058ZD07_FONAL</name>
<sequence length="460" mass="51885">MVPSPRRGGRLCLVLMLLLGLMGLAVASSGDIDPRFRNCVRECNKSNIYDQISLPYRLLLWDRDALCRYDCMSAIVERDQLDYQAAMALWKRGDPSNPSGRPPHPPRVHQYHGKWPLRRLLLMQEPASVLFSVANFLTILLGAPVPLLGWCRRWWAWGWARRRRHRQRSSAGGGIPAKRLGELRPAEEPLWPPGVACQRPGVDRVCLAGGKAGAPPPLGVLQRPAPYTTYLPPVSPGDGPMAGGGDAPACGLGHLRLSTSNPLWRAQALYTLVGLNTWLWSAVFHTRDLWWTEYLDYFSATAWSLCSVYHASMRALPVVRTGRPHLLFSAFLLCLFLGHIGYLGLVSFDYGYNMLANVVVVSVSGVLWISWGASQLLRHRRAARHVWLCIGCLVLLSVGMTLELLDFPPIFFRTLDAHSLWHAWTAPISLLFYEFIRRDVLFIRQFDRDLYNLGRVSKRD</sequence>
<feature type="transmembrane region" description="Helical" evidence="7">
    <location>
        <begin position="325"/>
        <end position="348"/>
    </location>
</feature>
<comment type="subcellular location">
    <subcellularLocation>
        <location evidence="1">Endomembrane system</location>
        <topology evidence="1">Multi-pass membrane protein</topology>
    </subcellularLocation>
    <subcellularLocation>
        <location evidence="7">Golgi apparatus membrane</location>
        <topology evidence="7">Multi-pass membrane protein</topology>
    </subcellularLocation>
</comment>
<reference evidence="8" key="1">
    <citation type="submission" date="2013-04" db="EMBL/GenBank/DDBJ databases">
        <title>The Genome Sequence of Fonticula alba ATCC 38817.</title>
        <authorList>
            <consortium name="The Broad Institute Genomics Platform"/>
            <person name="Russ C."/>
            <person name="Cuomo C."/>
            <person name="Burger G."/>
            <person name="Gray M.W."/>
            <person name="Holland P.W.H."/>
            <person name="King N."/>
            <person name="Lang F.B.F."/>
            <person name="Roger A.J."/>
            <person name="Ruiz-Trillo I."/>
            <person name="Brown M."/>
            <person name="Walker B."/>
            <person name="Young S."/>
            <person name="Zeng Q."/>
            <person name="Gargeya S."/>
            <person name="Fitzgerald M."/>
            <person name="Haas B."/>
            <person name="Abouelleil A."/>
            <person name="Allen A.W."/>
            <person name="Alvarado L."/>
            <person name="Arachchi H.M."/>
            <person name="Berlin A.M."/>
            <person name="Chapman S.B."/>
            <person name="Gainer-Dewar J."/>
            <person name="Goldberg J."/>
            <person name="Griggs A."/>
            <person name="Gujja S."/>
            <person name="Hansen M."/>
            <person name="Howarth C."/>
            <person name="Imamovic A."/>
            <person name="Ireland A."/>
            <person name="Larimer J."/>
            <person name="McCowan C."/>
            <person name="Murphy C."/>
            <person name="Pearson M."/>
            <person name="Poon T.W."/>
            <person name="Priest M."/>
            <person name="Roberts A."/>
            <person name="Saif S."/>
            <person name="Shea T."/>
            <person name="Sisk P."/>
            <person name="Sykes S."/>
            <person name="Wortman J."/>
            <person name="Nusbaum C."/>
            <person name="Birren B."/>
        </authorList>
    </citation>
    <scope>NUCLEOTIDE SEQUENCE [LARGE SCALE GENOMIC DNA]</scope>
    <source>
        <strain evidence="8">ATCC 38817</strain>
    </source>
</reference>
<dbReference type="EMBL" id="KB932203">
    <property type="protein sequence ID" value="KCV71322.1"/>
    <property type="molecule type" value="Genomic_DNA"/>
</dbReference>
<comment type="similarity">
    <text evidence="7">Belongs to the PGAP3 family.</text>
</comment>
<keyword evidence="4 7" id="KW-0732">Signal</keyword>
<dbReference type="STRING" id="691883.A0A058ZD07"/>
<evidence type="ECO:0000256" key="2">
    <source>
        <dbReference type="ARBA" id="ARBA00022502"/>
    </source>
</evidence>
<dbReference type="GO" id="GO:0000139">
    <property type="term" value="C:Golgi membrane"/>
    <property type="evidence" value="ECO:0007669"/>
    <property type="project" value="UniProtKB-SubCell"/>
</dbReference>
<keyword evidence="3 7" id="KW-0812">Transmembrane</keyword>
<keyword evidence="5 7" id="KW-1133">Transmembrane helix</keyword>
<evidence type="ECO:0000256" key="4">
    <source>
        <dbReference type="ARBA" id="ARBA00022729"/>
    </source>
</evidence>
<dbReference type="GO" id="GO:0006506">
    <property type="term" value="P:GPI anchor biosynthetic process"/>
    <property type="evidence" value="ECO:0007669"/>
    <property type="project" value="UniProtKB-KW"/>
</dbReference>
<feature type="signal peptide" evidence="7">
    <location>
        <begin position="1"/>
        <end position="27"/>
    </location>
</feature>
<keyword evidence="6 7" id="KW-0472">Membrane</keyword>
<feature type="transmembrane region" description="Helical" evidence="7">
    <location>
        <begin position="129"/>
        <end position="155"/>
    </location>
</feature>
<gene>
    <name evidence="8" type="ORF">H696_02268</name>
</gene>
<evidence type="ECO:0000313" key="8">
    <source>
        <dbReference type="EMBL" id="KCV71322.1"/>
    </source>
</evidence>
<feature type="transmembrane region" description="Helical" evidence="7">
    <location>
        <begin position="417"/>
        <end position="436"/>
    </location>
</feature>
<dbReference type="AlphaFoldDB" id="A0A058ZD07"/>
<proteinExistence type="inferred from homology"/>
<dbReference type="GO" id="GO:0016788">
    <property type="term" value="F:hydrolase activity, acting on ester bonds"/>
    <property type="evidence" value="ECO:0007669"/>
    <property type="project" value="TreeGrafter"/>
</dbReference>
<organism evidence="8">
    <name type="scientific">Fonticula alba</name>
    <name type="common">Slime mold</name>
    <dbReference type="NCBI Taxonomy" id="691883"/>
    <lineage>
        <taxon>Eukaryota</taxon>
        <taxon>Rotosphaerida</taxon>
        <taxon>Fonticulaceae</taxon>
        <taxon>Fonticula</taxon>
    </lineage>
</organism>
<accession>A0A058ZD07</accession>
<dbReference type="PANTHER" id="PTHR13148:SF0">
    <property type="entry name" value="POST-GPI ATTACHMENT TO PROTEINS FACTOR 3"/>
    <property type="match status" value="1"/>
</dbReference>
<dbReference type="eggNOG" id="KOG2970">
    <property type="taxonomic scope" value="Eukaryota"/>
</dbReference>
<evidence type="ECO:0000256" key="6">
    <source>
        <dbReference type="ARBA" id="ARBA00023136"/>
    </source>
</evidence>
<evidence type="ECO:0000256" key="7">
    <source>
        <dbReference type="RuleBase" id="RU365066"/>
    </source>
</evidence>
<dbReference type="GO" id="GO:0005789">
    <property type="term" value="C:endoplasmic reticulum membrane"/>
    <property type="evidence" value="ECO:0007669"/>
    <property type="project" value="TreeGrafter"/>
</dbReference>
<dbReference type="PANTHER" id="PTHR13148">
    <property type="entry name" value="PER1-RELATED"/>
    <property type="match status" value="1"/>
</dbReference>
<feature type="transmembrane region" description="Helical" evidence="7">
    <location>
        <begin position="354"/>
        <end position="373"/>
    </location>
</feature>
<dbReference type="OrthoDB" id="419770at2759"/>
<evidence type="ECO:0000256" key="3">
    <source>
        <dbReference type="ARBA" id="ARBA00022692"/>
    </source>
</evidence>
<dbReference type="GeneID" id="20526993"/>
<feature type="chain" id="PRO_5016478553" description="Post-GPI attachment to proteins factor 3" evidence="7">
    <location>
        <begin position="28"/>
        <end position="460"/>
    </location>
</feature>
<evidence type="ECO:0000256" key="5">
    <source>
        <dbReference type="ARBA" id="ARBA00022989"/>
    </source>
</evidence>
<dbReference type="InterPro" id="IPR007217">
    <property type="entry name" value="Per1-like"/>
</dbReference>